<accession>A0A7I7NPH9</accession>
<feature type="region of interest" description="Disordered" evidence="2">
    <location>
        <begin position="370"/>
        <end position="392"/>
    </location>
</feature>
<dbReference type="Pfam" id="PF13556">
    <property type="entry name" value="HTH_30"/>
    <property type="match status" value="1"/>
</dbReference>
<evidence type="ECO:0000259" key="4">
    <source>
        <dbReference type="Pfam" id="PF17853"/>
    </source>
</evidence>
<feature type="domain" description="PucR C-terminal helix-turn-helix" evidence="3">
    <location>
        <begin position="308"/>
        <end position="362"/>
    </location>
</feature>
<comment type="similarity">
    <text evidence="1">Belongs to the CdaR family.</text>
</comment>
<dbReference type="EMBL" id="AP022581">
    <property type="protein sequence ID" value="BBX98522.1"/>
    <property type="molecule type" value="Genomic_DNA"/>
</dbReference>
<name>A0A7I7NPH9_9MYCO</name>
<evidence type="ECO:0000313" key="6">
    <source>
        <dbReference type="Proteomes" id="UP000466396"/>
    </source>
</evidence>
<dbReference type="InterPro" id="IPR041522">
    <property type="entry name" value="CdaR_GGDEF"/>
</dbReference>
<dbReference type="PANTHER" id="PTHR33744">
    <property type="entry name" value="CARBOHYDRATE DIACID REGULATOR"/>
    <property type="match status" value="1"/>
</dbReference>
<dbReference type="Proteomes" id="UP000466396">
    <property type="component" value="Chromosome"/>
</dbReference>
<sequence length="392" mass="43112">MIAGNPVIANDPALATLVSRASRSHLIHFATACLHSPGAPVPANLGDEPLCMARELIRRGLAESALDMYRIGQNAAWRLWHDIAFGLTHDPQELHELLETQFRLANDFVDATLAGIAAQIQSEYDQLTRDGRAECRRVVEQILGGAPFTRERAEARLGYPLDRSHIAAIIWSDQPEGDPGRLDQIAEALGHAAGCPRPLTVDASADSRWVWVNEVVPLDSEQIHPVLTSAPNVRVAIGTAAIGVDGFRRSHLEALATQRMMSRLRSHQRVARFADVQMIALLTENPDGADDFIETTLGDFAAASPILQDTVLTYIAEQCNASRAAKRLFTHRNTLLHRLETAERLLPRPLDRSTIEVAVALQALQWRGDHTRDSTGARTQEHLNGAVRTAQH</sequence>
<evidence type="ECO:0008006" key="7">
    <source>
        <dbReference type="Google" id="ProtNLM"/>
    </source>
</evidence>
<dbReference type="InterPro" id="IPR042070">
    <property type="entry name" value="PucR_C-HTH_sf"/>
</dbReference>
<evidence type="ECO:0000256" key="1">
    <source>
        <dbReference type="ARBA" id="ARBA00006754"/>
    </source>
</evidence>
<dbReference type="InterPro" id="IPR051448">
    <property type="entry name" value="CdaR-like_regulators"/>
</dbReference>
<gene>
    <name evidence="5" type="ORF">MLAC_38160</name>
</gene>
<dbReference type="Pfam" id="PF17853">
    <property type="entry name" value="GGDEF_2"/>
    <property type="match status" value="1"/>
</dbReference>
<dbReference type="AlphaFoldDB" id="A0A7I7NPH9"/>
<reference evidence="5 6" key="1">
    <citation type="journal article" date="2019" name="Emerg. Microbes Infect.">
        <title>Comprehensive subspecies identification of 175 nontuberculous mycobacteria species based on 7547 genomic profiles.</title>
        <authorList>
            <person name="Matsumoto Y."/>
            <person name="Kinjo T."/>
            <person name="Motooka D."/>
            <person name="Nabeya D."/>
            <person name="Jung N."/>
            <person name="Uechi K."/>
            <person name="Horii T."/>
            <person name="Iida T."/>
            <person name="Fujita J."/>
            <person name="Nakamura S."/>
        </authorList>
    </citation>
    <scope>NUCLEOTIDE SEQUENCE [LARGE SCALE GENOMIC DNA]</scope>
    <source>
        <strain evidence="5 6">JCM 15657</strain>
    </source>
</reference>
<feature type="compositionally biased region" description="Basic and acidic residues" evidence="2">
    <location>
        <begin position="370"/>
        <end position="381"/>
    </location>
</feature>
<evidence type="ECO:0000313" key="5">
    <source>
        <dbReference type="EMBL" id="BBX98522.1"/>
    </source>
</evidence>
<keyword evidence="6" id="KW-1185">Reference proteome</keyword>
<dbReference type="PANTHER" id="PTHR33744:SF1">
    <property type="entry name" value="DNA-BINDING TRANSCRIPTIONAL ACTIVATOR ADER"/>
    <property type="match status" value="1"/>
</dbReference>
<evidence type="ECO:0000256" key="2">
    <source>
        <dbReference type="SAM" id="MobiDB-lite"/>
    </source>
</evidence>
<dbReference type="KEGG" id="mlj:MLAC_38160"/>
<protein>
    <recommendedName>
        <fullName evidence="7">Transcriptional regulator</fullName>
    </recommendedName>
</protein>
<dbReference type="Gene3D" id="1.10.10.2840">
    <property type="entry name" value="PucR C-terminal helix-turn-helix domain"/>
    <property type="match status" value="1"/>
</dbReference>
<dbReference type="InterPro" id="IPR025736">
    <property type="entry name" value="PucR_C-HTH_dom"/>
</dbReference>
<organism evidence="5 6">
    <name type="scientific">Mycobacterium lacus</name>
    <dbReference type="NCBI Taxonomy" id="169765"/>
    <lineage>
        <taxon>Bacteria</taxon>
        <taxon>Bacillati</taxon>
        <taxon>Actinomycetota</taxon>
        <taxon>Actinomycetes</taxon>
        <taxon>Mycobacteriales</taxon>
        <taxon>Mycobacteriaceae</taxon>
        <taxon>Mycobacterium</taxon>
    </lineage>
</organism>
<evidence type="ECO:0000259" key="3">
    <source>
        <dbReference type="Pfam" id="PF13556"/>
    </source>
</evidence>
<feature type="domain" description="CdaR GGDEF-like" evidence="4">
    <location>
        <begin position="150"/>
        <end position="260"/>
    </location>
</feature>
<proteinExistence type="inferred from homology"/>